<protein>
    <submittedName>
        <fullName evidence="2">38968_t:CDS:1</fullName>
    </submittedName>
</protein>
<organism evidence="2 3">
    <name type="scientific">Gigaspora margarita</name>
    <dbReference type="NCBI Taxonomy" id="4874"/>
    <lineage>
        <taxon>Eukaryota</taxon>
        <taxon>Fungi</taxon>
        <taxon>Fungi incertae sedis</taxon>
        <taxon>Mucoromycota</taxon>
        <taxon>Glomeromycotina</taxon>
        <taxon>Glomeromycetes</taxon>
        <taxon>Diversisporales</taxon>
        <taxon>Gigasporaceae</taxon>
        <taxon>Gigaspora</taxon>
    </lineage>
</organism>
<evidence type="ECO:0000313" key="3">
    <source>
        <dbReference type="Proteomes" id="UP000789901"/>
    </source>
</evidence>
<dbReference type="Proteomes" id="UP000789901">
    <property type="component" value="Unassembled WGS sequence"/>
</dbReference>
<reference evidence="2 3" key="1">
    <citation type="submission" date="2021-06" db="EMBL/GenBank/DDBJ databases">
        <authorList>
            <person name="Kallberg Y."/>
            <person name="Tangrot J."/>
            <person name="Rosling A."/>
        </authorList>
    </citation>
    <scope>NUCLEOTIDE SEQUENCE [LARGE SCALE GENOMIC DNA]</scope>
    <source>
        <strain evidence="2 3">120-4 pot B 10/14</strain>
    </source>
</reference>
<comment type="caution">
    <text evidence="2">The sequence shown here is derived from an EMBL/GenBank/DDBJ whole genome shotgun (WGS) entry which is preliminary data.</text>
</comment>
<name>A0ABN7X8M3_GIGMA</name>
<sequence length="58" mass="6779">MASNDEFDIADLWFANNVKINMFDETLNFNEQVQMMKKTTKLPGTETKPDEFTDSEEE</sequence>
<feature type="region of interest" description="Disordered" evidence="1">
    <location>
        <begin position="38"/>
        <end position="58"/>
    </location>
</feature>
<feature type="non-terminal residue" evidence="2">
    <location>
        <position position="58"/>
    </location>
</feature>
<accession>A0ABN7X8M3</accession>
<evidence type="ECO:0000313" key="2">
    <source>
        <dbReference type="EMBL" id="CAG8850717.1"/>
    </source>
</evidence>
<evidence type="ECO:0000256" key="1">
    <source>
        <dbReference type="SAM" id="MobiDB-lite"/>
    </source>
</evidence>
<gene>
    <name evidence="2" type="ORF">GMARGA_LOCUS40358</name>
</gene>
<proteinExistence type="predicted"/>
<dbReference type="EMBL" id="CAJVQB010102434">
    <property type="protein sequence ID" value="CAG8850717.1"/>
    <property type="molecule type" value="Genomic_DNA"/>
</dbReference>
<keyword evidence="3" id="KW-1185">Reference proteome</keyword>